<dbReference type="AlphaFoldDB" id="A0A9X2GIL3"/>
<keyword evidence="2" id="KW-0067">ATP-binding</keyword>
<dbReference type="Gene3D" id="1.10.10.10">
    <property type="entry name" value="Winged helix-like DNA-binding domain superfamily/Winged helix DNA-binding domain"/>
    <property type="match status" value="1"/>
</dbReference>
<dbReference type="GO" id="GO:0003677">
    <property type="term" value="F:DNA binding"/>
    <property type="evidence" value="ECO:0007669"/>
    <property type="project" value="UniProtKB-KW"/>
</dbReference>
<keyword evidence="1" id="KW-0547">Nucleotide-binding</keyword>
<dbReference type="EMBL" id="JAMZEB010000002">
    <property type="protein sequence ID" value="MCP2354778.1"/>
    <property type="molecule type" value="Genomic_DNA"/>
</dbReference>
<dbReference type="PANTHER" id="PTHR16305:SF35">
    <property type="entry name" value="TRANSCRIPTIONAL ACTIVATOR DOMAIN"/>
    <property type="match status" value="1"/>
</dbReference>
<dbReference type="InterPro" id="IPR036388">
    <property type="entry name" value="WH-like_DNA-bd_sf"/>
</dbReference>
<reference evidence="4" key="1">
    <citation type="submission" date="2022-06" db="EMBL/GenBank/DDBJ databases">
        <title>Sequencing the genomes of 1000 actinobacteria strains.</title>
        <authorList>
            <person name="Klenk H.-P."/>
        </authorList>
    </citation>
    <scope>NUCLEOTIDE SEQUENCE</scope>
    <source>
        <strain evidence="4">DSM 46694</strain>
    </source>
</reference>
<dbReference type="CDD" id="cd06170">
    <property type="entry name" value="LuxR_C_like"/>
    <property type="match status" value="1"/>
</dbReference>
<organism evidence="4 5">
    <name type="scientific">Nonomuraea thailandensis</name>
    <dbReference type="NCBI Taxonomy" id="1188745"/>
    <lineage>
        <taxon>Bacteria</taxon>
        <taxon>Bacillati</taxon>
        <taxon>Actinomycetota</taxon>
        <taxon>Actinomycetes</taxon>
        <taxon>Streptosporangiales</taxon>
        <taxon>Streptosporangiaceae</taxon>
        <taxon>Nonomuraea</taxon>
    </lineage>
</organism>
<accession>A0A9X2GIL3</accession>
<dbReference type="SUPFAM" id="SSF52540">
    <property type="entry name" value="P-loop containing nucleoside triphosphate hydrolases"/>
    <property type="match status" value="1"/>
</dbReference>
<dbReference type="SUPFAM" id="SSF46894">
    <property type="entry name" value="C-terminal effector domain of the bipartite response regulators"/>
    <property type="match status" value="1"/>
</dbReference>
<dbReference type="PRINTS" id="PR00038">
    <property type="entry name" value="HTHLUXR"/>
</dbReference>
<evidence type="ECO:0000259" key="3">
    <source>
        <dbReference type="PROSITE" id="PS50043"/>
    </source>
</evidence>
<dbReference type="SMART" id="SM00421">
    <property type="entry name" value="HTH_LUXR"/>
    <property type="match status" value="1"/>
</dbReference>
<gene>
    <name evidence="4" type="ORF">HD597_001798</name>
</gene>
<dbReference type="Pfam" id="PF13191">
    <property type="entry name" value="AAA_16"/>
    <property type="match status" value="1"/>
</dbReference>
<dbReference type="Pfam" id="PF00196">
    <property type="entry name" value="GerE"/>
    <property type="match status" value="1"/>
</dbReference>
<dbReference type="RefSeq" id="WP_253741339.1">
    <property type="nucleotide sequence ID" value="NZ_BAABKA010000048.1"/>
</dbReference>
<dbReference type="GO" id="GO:0005737">
    <property type="term" value="C:cytoplasm"/>
    <property type="evidence" value="ECO:0007669"/>
    <property type="project" value="TreeGrafter"/>
</dbReference>
<dbReference type="PROSITE" id="PS00622">
    <property type="entry name" value="HTH_LUXR_1"/>
    <property type="match status" value="1"/>
</dbReference>
<feature type="domain" description="HTH luxR-type" evidence="3">
    <location>
        <begin position="851"/>
        <end position="916"/>
    </location>
</feature>
<dbReference type="GO" id="GO:0004016">
    <property type="term" value="F:adenylate cyclase activity"/>
    <property type="evidence" value="ECO:0007669"/>
    <property type="project" value="TreeGrafter"/>
</dbReference>
<name>A0A9X2GIL3_9ACTN</name>
<dbReference type="PROSITE" id="PS50043">
    <property type="entry name" value="HTH_LUXR_2"/>
    <property type="match status" value="1"/>
</dbReference>
<keyword evidence="4" id="KW-0238">DNA-binding</keyword>
<dbReference type="InterPro" id="IPR016032">
    <property type="entry name" value="Sig_transdc_resp-reg_C-effctor"/>
</dbReference>
<dbReference type="InterPro" id="IPR000792">
    <property type="entry name" value="Tscrpt_reg_LuxR_C"/>
</dbReference>
<evidence type="ECO:0000256" key="2">
    <source>
        <dbReference type="ARBA" id="ARBA00022840"/>
    </source>
</evidence>
<dbReference type="PANTHER" id="PTHR16305">
    <property type="entry name" value="TESTICULAR SOLUBLE ADENYLYL CYCLASE"/>
    <property type="match status" value="1"/>
</dbReference>
<protein>
    <submittedName>
        <fullName evidence="4">DNA-binding CsgD family transcriptional regulator</fullName>
    </submittedName>
</protein>
<dbReference type="Proteomes" id="UP001139648">
    <property type="component" value="Unassembled WGS sequence"/>
</dbReference>
<evidence type="ECO:0000256" key="1">
    <source>
        <dbReference type="ARBA" id="ARBA00022741"/>
    </source>
</evidence>
<sequence>MAGDAGRSPARAGAPMLVGRAAQLQVLAAMLDEATRHRGGALVVRGEAGIGKSALWGEACALAAERGMRVLTTTGVQAEVELPYAGIGRLFRGLPDIGSDLGAEIGAGPGRMLGAVEGESPFRVGVEVLDLLSALDEPVLLAVEDAHWLDRASWEVLAFVARRLESDPVALVLTARDGEDVDRRLAAASLPELPLEPLDAESAGALLDQVAPGLAPALRERVLAVSAGNPLGLVELGGLAARSGGAALLPSRLPLSTRVERTFAGLVGELPAATRALLLVAALDDGDDLDEVLAAASRLEERPVTADDLEPAVVSRLVGVDEQYRLRFRHPLLRSALRQSASPARRRRAHACLAAVVAGDDRRVWHRAAAASGPDEALAADLAAMATRDRHLRTAAAALAAMERAAQLSEDPQKRGSRLLWAAAMADEQGDTESIRRLLGLVDESRLRPAERARLAWFREVYLGTGWSGNTRLRVYNELIDTMRTAGDVQLTLESLTNISLRFYWSNPDDDTRLEFVRVAELIDAPPDDVLVMCALAQVAPVERGAACLERLAALRYDVDLTPGQRYQLGLAASALGAFELSNAFLTPGVAEARTHGRVGTLTQSLVSLAYNAAAAGDTRATVSTATEAVALATETRHPTWELQARLQLGQAEALRGNGETADEIADDAEKVVFSAGMHPMLALTQRIRGVNALAAGRFEEAFWHLYRVFDPGDVAYHPYVRFTLAGHLAEAAAHCGALDELGAVVAELTPIAELSRSPVLLTGLRYAGAVRADDAAAYEAALAADLRDWPFERARLQLTYGGWLRRRRQAAQARPLLRAAAAAFDALGAAPWAERARTELRATGESRRKPIDAIDALTPQEQQIARLAADGLSNREIAERLFLSPRTVTTHLYRIYPKVGVKSRGELAAMMAERPF</sequence>
<dbReference type="GO" id="GO:0006355">
    <property type="term" value="P:regulation of DNA-templated transcription"/>
    <property type="evidence" value="ECO:0007669"/>
    <property type="project" value="InterPro"/>
</dbReference>
<dbReference type="InterPro" id="IPR041664">
    <property type="entry name" value="AAA_16"/>
</dbReference>
<dbReference type="InterPro" id="IPR027417">
    <property type="entry name" value="P-loop_NTPase"/>
</dbReference>
<keyword evidence="5" id="KW-1185">Reference proteome</keyword>
<evidence type="ECO:0000313" key="5">
    <source>
        <dbReference type="Proteomes" id="UP001139648"/>
    </source>
</evidence>
<comment type="caution">
    <text evidence="4">The sequence shown here is derived from an EMBL/GenBank/DDBJ whole genome shotgun (WGS) entry which is preliminary data.</text>
</comment>
<evidence type="ECO:0000313" key="4">
    <source>
        <dbReference type="EMBL" id="MCP2354778.1"/>
    </source>
</evidence>
<proteinExistence type="predicted"/>
<dbReference type="GO" id="GO:0005524">
    <property type="term" value="F:ATP binding"/>
    <property type="evidence" value="ECO:0007669"/>
    <property type="project" value="UniProtKB-KW"/>
</dbReference>